<dbReference type="OrthoDB" id="9809977at2"/>
<dbReference type="AlphaFoldDB" id="A0A1G7MZK7"/>
<sequence length="229" mass="24862">MTNRAARVLWGVLAAVVVLSVLTEFGRSLSGANLLVPTEDPGTGTRVVRFWSYFTIQSNVLVLLSVLPLVRDPQHDGRWWRPLRLTALLGITVTGLVYAVVLAPLQHPTGLGAVTNAGLHYVAPPLALLGWLVLGPRPRATWATVGWAMVWPLAWIAYTLVHGAVSGWYPYPFLDVGELGYAVALRNTGLVAVLALVLLSLFRLLDRRLPATDPRPAVTDPGAPVTDRR</sequence>
<name>A0A1G7MZK7_9ACTN</name>
<keyword evidence="1" id="KW-0812">Transmembrane</keyword>
<gene>
    <name evidence="2" type="ORF">SAMN05660324_0820</name>
</gene>
<dbReference type="Proteomes" id="UP000198863">
    <property type="component" value="Unassembled WGS sequence"/>
</dbReference>
<feature type="transmembrane region" description="Helical" evidence="1">
    <location>
        <begin position="117"/>
        <end position="134"/>
    </location>
</feature>
<dbReference type="NCBIfam" id="NF038065">
    <property type="entry name" value="Pr6Pr"/>
    <property type="match status" value="1"/>
</dbReference>
<dbReference type="RefSeq" id="WP_091058502.1">
    <property type="nucleotide sequence ID" value="NZ_FNCF01000001.1"/>
</dbReference>
<feature type="transmembrane region" description="Helical" evidence="1">
    <location>
        <begin position="50"/>
        <end position="70"/>
    </location>
</feature>
<protein>
    <recommendedName>
        <fullName evidence="4">FAR-17a/AIG1-like protein</fullName>
    </recommendedName>
</protein>
<evidence type="ECO:0000313" key="3">
    <source>
        <dbReference type="Proteomes" id="UP000198863"/>
    </source>
</evidence>
<reference evidence="3" key="1">
    <citation type="submission" date="2016-10" db="EMBL/GenBank/DDBJ databases">
        <authorList>
            <person name="Varghese N."/>
            <person name="Submissions S."/>
        </authorList>
    </citation>
    <scope>NUCLEOTIDE SEQUENCE [LARGE SCALE GENOMIC DNA]</scope>
    <source>
        <strain evidence="3">DSM 44526</strain>
    </source>
</reference>
<evidence type="ECO:0008006" key="4">
    <source>
        <dbReference type="Google" id="ProtNLM"/>
    </source>
</evidence>
<organism evidence="2 3">
    <name type="scientific">Klenkia brasiliensis</name>
    <dbReference type="NCBI Taxonomy" id="333142"/>
    <lineage>
        <taxon>Bacteria</taxon>
        <taxon>Bacillati</taxon>
        <taxon>Actinomycetota</taxon>
        <taxon>Actinomycetes</taxon>
        <taxon>Geodermatophilales</taxon>
        <taxon>Geodermatophilaceae</taxon>
        <taxon>Klenkia</taxon>
    </lineage>
</organism>
<feature type="transmembrane region" description="Helical" evidence="1">
    <location>
        <begin position="141"/>
        <end position="161"/>
    </location>
</feature>
<evidence type="ECO:0000256" key="1">
    <source>
        <dbReference type="SAM" id="Phobius"/>
    </source>
</evidence>
<feature type="transmembrane region" description="Helical" evidence="1">
    <location>
        <begin position="181"/>
        <end position="205"/>
    </location>
</feature>
<keyword evidence="3" id="KW-1185">Reference proteome</keyword>
<evidence type="ECO:0000313" key="2">
    <source>
        <dbReference type="EMBL" id="SDF66529.1"/>
    </source>
</evidence>
<keyword evidence="1" id="KW-0472">Membrane</keyword>
<dbReference type="InterPro" id="IPR049713">
    <property type="entry name" value="Pr6Pr-like"/>
</dbReference>
<keyword evidence="1" id="KW-1133">Transmembrane helix</keyword>
<feature type="transmembrane region" description="Helical" evidence="1">
    <location>
        <begin position="82"/>
        <end position="105"/>
    </location>
</feature>
<dbReference type="EMBL" id="FNCF01000001">
    <property type="protein sequence ID" value="SDF66529.1"/>
    <property type="molecule type" value="Genomic_DNA"/>
</dbReference>
<proteinExistence type="predicted"/>
<accession>A0A1G7MZK7</accession>